<dbReference type="Pfam" id="PF03551">
    <property type="entry name" value="PadR"/>
    <property type="match status" value="1"/>
</dbReference>
<accession>A0A8J7E2X4</accession>
<evidence type="ECO:0000313" key="2">
    <source>
        <dbReference type="EMBL" id="MBE9117839.1"/>
    </source>
</evidence>
<dbReference type="InterPro" id="IPR036390">
    <property type="entry name" value="WH_DNA-bd_sf"/>
</dbReference>
<evidence type="ECO:0000313" key="3">
    <source>
        <dbReference type="Proteomes" id="UP000654482"/>
    </source>
</evidence>
<protein>
    <submittedName>
        <fullName evidence="2">Helix-turn-helix transcriptional regulator</fullName>
    </submittedName>
</protein>
<dbReference type="Proteomes" id="UP000654482">
    <property type="component" value="Unassembled WGS sequence"/>
</dbReference>
<keyword evidence="3" id="KW-1185">Reference proteome</keyword>
<evidence type="ECO:0000259" key="1">
    <source>
        <dbReference type="Pfam" id="PF03551"/>
    </source>
</evidence>
<name>A0A8J7E2X4_9CYAN</name>
<dbReference type="AlphaFoldDB" id="A0A8J7E2X4"/>
<dbReference type="PANTHER" id="PTHR33169">
    <property type="entry name" value="PADR-FAMILY TRANSCRIPTIONAL REGULATOR"/>
    <property type="match status" value="1"/>
</dbReference>
<dbReference type="Gene3D" id="1.10.10.10">
    <property type="entry name" value="Winged helix-like DNA-binding domain superfamily/Winged helix DNA-binding domain"/>
    <property type="match status" value="1"/>
</dbReference>
<sequence>MPLKKKKDKPDKPSKPVKLSAIDEDILTVLLGRELYGLEILDQLNLDRPIELKFGSLYPALNRLEKKGLVTWKWGDEVDESGGARRKYYKMTGLGAEALSTVQQYRASLARRATQGQTMWGGA</sequence>
<dbReference type="PANTHER" id="PTHR33169:SF14">
    <property type="entry name" value="TRANSCRIPTIONAL REGULATOR RV3488"/>
    <property type="match status" value="1"/>
</dbReference>
<reference evidence="2" key="1">
    <citation type="submission" date="2020-10" db="EMBL/GenBank/DDBJ databases">
        <authorList>
            <person name="Castelo-Branco R."/>
            <person name="Eusebio N."/>
            <person name="Adriana R."/>
            <person name="Vieira A."/>
            <person name="Brugerolle De Fraissinette N."/>
            <person name="Rezende De Castro R."/>
            <person name="Schneider M.P."/>
            <person name="Vasconcelos V."/>
            <person name="Leao P.N."/>
        </authorList>
    </citation>
    <scope>NUCLEOTIDE SEQUENCE</scope>
    <source>
        <strain evidence="2">LEGE 07157</strain>
    </source>
</reference>
<dbReference type="SUPFAM" id="SSF46785">
    <property type="entry name" value="Winged helix' DNA-binding domain"/>
    <property type="match status" value="1"/>
</dbReference>
<feature type="domain" description="Transcription regulator PadR N-terminal" evidence="1">
    <location>
        <begin position="26"/>
        <end position="100"/>
    </location>
</feature>
<dbReference type="InterPro" id="IPR036388">
    <property type="entry name" value="WH-like_DNA-bd_sf"/>
</dbReference>
<dbReference type="InterPro" id="IPR005149">
    <property type="entry name" value="Tscrpt_reg_PadR_N"/>
</dbReference>
<dbReference type="EMBL" id="JADEWZ010000031">
    <property type="protein sequence ID" value="MBE9117839.1"/>
    <property type="molecule type" value="Genomic_DNA"/>
</dbReference>
<proteinExistence type="predicted"/>
<organism evidence="2 3">
    <name type="scientific">Lusitaniella coriacea LEGE 07157</name>
    <dbReference type="NCBI Taxonomy" id="945747"/>
    <lineage>
        <taxon>Bacteria</taxon>
        <taxon>Bacillati</taxon>
        <taxon>Cyanobacteriota</taxon>
        <taxon>Cyanophyceae</taxon>
        <taxon>Spirulinales</taxon>
        <taxon>Lusitaniellaceae</taxon>
        <taxon>Lusitaniella</taxon>
    </lineage>
</organism>
<gene>
    <name evidence="2" type="ORF">IQ249_18220</name>
</gene>
<comment type="caution">
    <text evidence="2">The sequence shown here is derived from an EMBL/GenBank/DDBJ whole genome shotgun (WGS) entry which is preliminary data.</text>
</comment>
<dbReference type="InterPro" id="IPR052509">
    <property type="entry name" value="Metal_resp_DNA-bind_regulator"/>
</dbReference>